<dbReference type="InterPro" id="IPR011006">
    <property type="entry name" value="CheY-like_superfamily"/>
</dbReference>
<evidence type="ECO:0000256" key="3">
    <source>
        <dbReference type="ARBA" id="ARBA00023015"/>
    </source>
</evidence>
<dbReference type="Proteomes" id="UP000052013">
    <property type="component" value="Unassembled WGS sequence"/>
</dbReference>
<feature type="domain" description="OmpR/PhoB-type" evidence="9">
    <location>
        <begin position="126"/>
        <end position="224"/>
    </location>
</feature>
<dbReference type="InterPro" id="IPR001789">
    <property type="entry name" value="Sig_transdc_resp-reg_receiver"/>
</dbReference>
<keyword evidence="2" id="KW-0902">Two-component regulatory system</keyword>
<dbReference type="STRING" id="1423739.FC85_GL002533"/>
<reference evidence="10 11" key="1">
    <citation type="journal article" date="2015" name="Genome Announc.">
        <title>Expanding the biotechnology potential of lactobacilli through comparative genomics of 213 strains and associated genera.</title>
        <authorList>
            <person name="Sun Z."/>
            <person name="Harris H.M."/>
            <person name="McCann A."/>
            <person name="Guo C."/>
            <person name="Argimon S."/>
            <person name="Zhang W."/>
            <person name="Yang X."/>
            <person name="Jeffery I.B."/>
            <person name="Cooney J.C."/>
            <person name="Kagawa T.F."/>
            <person name="Liu W."/>
            <person name="Song Y."/>
            <person name="Salvetti E."/>
            <person name="Wrobel A."/>
            <person name="Rasinkangas P."/>
            <person name="Parkhill J."/>
            <person name="Rea M.C."/>
            <person name="O'Sullivan O."/>
            <person name="Ritari J."/>
            <person name="Douillard F.P."/>
            <person name="Paul Ross R."/>
            <person name="Yang R."/>
            <person name="Briner A.E."/>
            <person name="Felis G.E."/>
            <person name="de Vos W.M."/>
            <person name="Barrangou R."/>
            <person name="Klaenhammer T.R."/>
            <person name="Caufield P.W."/>
            <person name="Cui Y."/>
            <person name="Zhang H."/>
            <person name="O'Toole P.W."/>
        </authorList>
    </citation>
    <scope>NUCLEOTIDE SEQUENCE [LARGE SCALE GENOMIC DNA]</scope>
    <source>
        <strain evidence="10 11">DSM 14421</strain>
    </source>
</reference>
<evidence type="ECO:0000259" key="8">
    <source>
        <dbReference type="PROSITE" id="PS50110"/>
    </source>
</evidence>
<dbReference type="PROSITE" id="PS50110">
    <property type="entry name" value="RESPONSE_REGULATORY"/>
    <property type="match status" value="1"/>
</dbReference>
<proteinExistence type="predicted"/>
<feature type="modified residue" description="4-aspartylphosphate" evidence="6">
    <location>
        <position position="52"/>
    </location>
</feature>
<dbReference type="Gene3D" id="1.10.10.10">
    <property type="entry name" value="Winged helix-like DNA-binding domain superfamily/Winged helix DNA-binding domain"/>
    <property type="match status" value="1"/>
</dbReference>
<dbReference type="PANTHER" id="PTHR48111">
    <property type="entry name" value="REGULATOR OF RPOS"/>
    <property type="match status" value="1"/>
</dbReference>
<dbReference type="PROSITE" id="PS51755">
    <property type="entry name" value="OMPR_PHOB"/>
    <property type="match status" value="1"/>
</dbReference>
<dbReference type="GO" id="GO:0000976">
    <property type="term" value="F:transcription cis-regulatory region binding"/>
    <property type="evidence" value="ECO:0007669"/>
    <property type="project" value="TreeGrafter"/>
</dbReference>
<dbReference type="Pfam" id="PF00486">
    <property type="entry name" value="Trans_reg_C"/>
    <property type="match status" value="1"/>
</dbReference>
<feature type="domain" description="Response regulatory" evidence="8">
    <location>
        <begin position="3"/>
        <end position="116"/>
    </location>
</feature>
<dbReference type="EMBL" id="AZEY01000028">
    <property type="protein sequence ID" value="KRL68013.1"/>
    <property type="molecule type" value="Genomic_DNA"/>
</dbReference>
<dbReference type="GO" id="GO:0006355">
    <property type="term" value="P:regulation of DNA-templated transcription"/>
    <property type="evidence" value="ECO:0007669"/>
    <property type="project" value="InterPro"/>
</dbReference>
<evidence type="ECO:0000313" key="11">
    <source>
        <dbReference type="Proteomes" id="UP000052013"/>
    </source>
</evidence>
<sequence>MNKVLIIEDNRIIAEQMQFGLNKRGLKCYIADDFNNIIKEAHSVNPDIILMDLYLPVYDGYYWTQRLREYSTVPIIFVSSAEEKLNTVAAISTGADDFIEKPFDLDVLNSKIQSWLRRTYRFDQASSYRQFNGYHLDLTHDTVALGDAKMNLTAHETIILQTLFENQGQVVSKRILMTALWNNDRFVDENALQAALVRLRRKVAAIKLDHFLITKKGDGYFLGDVQEN</sequence>
<dbReference type="InterPro" id="IPR039420">
    <property type="entry name" value="WalR-like"/>
</dbReference>
<dbReference type="AlphaFoldDB" id="A0A0R1SF54"/>
<dbReference type="SMART" id="SM00448">
    <property type="entry name" value="REC"/>
    <property type="match status" value="1"/>
</dbReference>
<dbReference type="PANTHER" id="PTHR48111:SF43">
    <property type="entry name" value="STAGE 0 SPORULATION PROTEIN A HOMOLOG"/>
    <property type="match status" value="1"/>
</dbReference>
<evidence type="ECO:0000256" key="1">
    <source>
        <dbReference type="ARBA" id="ARBA00022553"/>
    </source>
</evidence>
<dbReference type="PATRIC" id="fig|1423739.3.peg.2633"/>
<dbReference type="GO" id="GO:0000156">
    <property type="term" value="F:phosphorelay response regulator activity"/>
    <property type="evidence" value="ECO:0007669"/>
    <property type="project" value="TreeGrafter"/>
</dbReference>
<evidence type="ECO:0000259" key="9">
    <source>
        <dbReference type="PROSITE" id="PS51755"/>
    </source>
</evidence>
<evidence type="ECO:0000256" key="7">
    <source>
        <dbReference type="PROSITE-ProRule" id="PRU01091"/>
    </source>
</evidence>
<dbReference type="GO" id="GO:0005829">
    <property type="term" value="C:cytosol"/>
    <property type="evidence" value="ECO:0007669"/>
    <property type="project" value="TreeGrafter"/>
</dbReference>
<dbReference type="GO" id="GO:0032993">
    <property type="term" value="C:protein-DNA complex"/>
    <property type="evidence" value="ECO:0007669"/>
    <property type="project" value="TreeGrafter"/>
</dbReference>
<keyword evidence="5" id="KW-0804">Transcription</keyword>
<dbReference type="Gene3D" id="3.40.50.2300">
    <property type="match status" value="1"/>
</dbReference>
<dbReference type="RefSeq" id="WP_057864134.1">
    <property type="nucleotide sequence ID" value="NZ_AZEY01000028.1"/>
</dbReference>
<evidence type="ECO:0000256" key="6">
    <source>
        <dbReference type="PROSITE-ProRule" id="PRU00169"/>
    </source>
</evidence>
<dbReference type="InterPro" id="IPR036388">
    <property type="entry name" value="WH-like_DNA-bd_sf"/>
</dbReference>
<accession>A0A0R1SF54</accession>
<dbReference type="CDD" id="cd00383">
    <property type="entry name" value="trans_reg_C"/>
    <property type="match status" value="1"/>
</dbReference>
<protein>
    <submittedName>
        <fullName evidence="10">Two-component system, response regulator</fullName>
    </submittedName>
</protein>
<evidence type="ECO:0000256" key="4">
    <source>
        <dbReference type="ARBA" id="ARBA00023125"/>
    </source>
</evidence>
<comment type="caution">
    <text evidence="10">The sequence shown here is derived from an EMBL/GenBank/DDBJ whole genome shotgun (WGS) entry which is preliminary data.</text>
</comment>
<keyword evidence="4 7" id="KW-0238">DNA-binding</keyword>
<dbReference type="Pfam" id="PF00072">
    <property type="entry name" value="Response_reg"/>
    <property type="match status" value="1"/>
</dbReference>
<evidence type="ECO:0000313" key="10">
    <source>
        <dbReference type="EMBL" id="KRL68013.1"/>
    </source>
</evidence>
<evidence type="ECO:0000256" key="2">
    <source>
        <dbReference type="ARBA" id="ARBA00023012"/>
    </source>
</evidence>
<feature type="DNA-binding region" description="OmpR/PhoB-type" evidence="7">
    <location>
        <begin position="126"/>
        <end position="224"/>
    </location>
</feature>
<keyword evidence="1 6" id="KW-0597">Phosphoprotein</keyword>
<name>A0A0R1SF54_9LACO</name>
<keyword evidence="3" id="KW-0805">Transcription regulation</keyword>
<gene>
    <name evidence="10" type="ORF">FC85_GL002533</name>
</gene>
<dbReference type="SMART" id="SM00862">
    <property type="entry name" value="Trans_reg_C"/>
    <property type="match status" value="1"/>
</dbReference>
<organism evidence="10 11">
    <name type="scientific">Lentilactobacillus diolivorans DSM 14421</name>
    <dbReference type="NCBI Taxonomy" id="1423739"/>
    <lineage>
        <taxon>Bacteria</taxon>
        <taxon>Bacillati</taxon>
        <taxon>Bacillota</taxon>
        <taxon>Bacilli</taxon>
        <taxon>Lactobacillales</taxon>
        <taxon>Lactobacillaceae</taxon>
        <taxon>Lentilactobacillus</taxon>
    </lineage>
</organism>
<evidence type="ECO:0000256" key="5">
    <source>
        <dbReference type="ARBA" id="ARBA00023163"/>
    </source>
</evidence>
<dbReference type="SUPFAM" id="SSF52172">
    <property type="entry name" value="CheY-like"/>
    <property type="match status" value="1"/>
</dbReference>
<dbReference type="InterPro" id="IPR001867">
    <property type="entry name" value="OmpR/PhoB-type_DNA-bd"/>
</dbReference>